<name>A0A653A361_UNCDX</name>
<proteinExistence type="inferred from homology"/>
<evidence type="ECO:0000256" key="4">
    <source>
        <dbReference type="ARBA" id="ARBA00023143"/>
    </source>
</evidence>
<dbReference type="SUPFAM" id="SSF117143">
    <property type="entry name" value="Flagellar hook protein flgE"/>
    <property type="match status" value="1"/>
</dbReference>
<dbReference type="GO" id="GO:0005829">
    <property type="term" value="C:cytosol"/>
    <property type="evidence" value="ECO:0007669"/>
    <property type="project" value="TreeGrafter"/>
</dbReference>
<evidence type="ECO:0000313" key="10">
    <source>
        <dbReference type="EMBL" id="VBB42476.1"/>
    </source>
</evidence>
<evidence type="ECO:0000256" key="1">
    <source>
        <dbReference type="ARBA" id="ARBA00004117"/>
    </source>
</evidence>
<dbReference type="InterPro" id="IPR037925">
    <property type="entry name" value="FlgE/F/G-like"/>
</dbReference>
<dbReference type="InterPro" id="IPR019776">
    <property type="entry name" value="Flagellar_basal_body_rod_CS"/>
</dbReference>
<keyword evidence="10" id="KW-0966">Cell projection</keyword>
<dbReference type="Pfam" id="PF22692">
    <property type="entry name" value="LlgE_F_G_D1"/>
    <property type="match status" value="1"/>
</dbReference>
<feature type="domain" description="Flagellar hook protein FlgE D2" evidence="8">
    <location>
        <begin position="396"/>
        <end position="500"/>
    </location>
</feature>
<comment type="similarity">
    <text evidence="2 5">Belongs to the flagella basal body rod proteins family.</text>
</comment>
<evidence type="ECO:0000259" key="9">
    <source>
        <dbReference type="Pfam" id="PF22692"/>
    </source>
</evidence>
<dbReference type="InterPro" id="IPR001444">
    <property type="entry name" value="Flag_bb_rod_N"/>
</dbReference>
<evidence type="ECO:0000256" key="3">
    <source>
        <dbReference type="ARBA" id="ARBA00019015"/>
    </source>
</evidence>
<dbReference type="Pfam" id="PF07559">
    <property type="entry name" value="FlgE_D2"/>
    <property type="match status" value="1"/>
</dbReference>
<evidence type="ECO:0000256" key="2">
    <source>
        <dbReference type="ARBA" id="ARBA00009677"/>
    </source>
</evidence>
<sequence length="620" mass="63274">MLSSLFTGVSGLKANGMAMAVIGDNIANVNTIAFKANSATFANVLRRSLAGATGNEIGNGVHLWGLSPLWAQGSLETTSNSTDMAIDGRGFFMVRHENGDVFYTRAGVFSFDADGDLVNPNGLVVQGYKYVDGKLQADVVDISIPSGNIPPKATTMMSMNINLDSRALPAQSGLTPAVCTVQCTADNSGILYTAVEAGESGNGISIEYVDSGSGGPSVMVSGDAITVDLGGVAPTASEIIALINGDADASALVTAAAAPDQDGTGQVEVTAALSLEGGSGQDAEEAVLTVEAGDSGILYTAVEAGESGNGISIEYVDSGSGGLSVTVSGDAITVDLGGATATANEIIALIDGDTDASALVTAAVAEGYVGDEQAGLFAASSLSGGIDGAEGIPADSYSTTLTVYDSLGSPLNLTIDFTCLGDNQWQWRAVSSDGTCTSGGTIAFDASGKLVSPAEDPTITISGLTNGASDININWDLTENENFTGYSLRSMTTFQNQDGYSSGTVQSVSVDRNGVVSGIYSNGQMWPIYQIALADFPSYAGLDAVGENLYGESFTSGQPTIGIAGSGTIGNISPNSLEMSNVDLANEFVKMITTQRAYQANARVITTSDEILSELMNVKR</sequence>
<gene>
    <name evidence="10" type="ORF">TRIP_B200616</name>
</gene>
<dbReference type="GO" id="GO:0071978">
    <property type="term" value="P:bacterial-type flagellum-dependent swarming motility"/>
    <property type="evidence" value="ECO:0007669"/>
    <property type="project" value="TreeGrafter"/>
</dbReference>
<dbReference type="NCBIfam" id="TIGR03506">
    <property type="entry name" value="FlgEFG_subfam"/>
    <property type="match status" value="2"/>
</dbReference>
<dbReference type="GO" id="GO:0009424">
    <property type="term" value="C:bacterial-type flagellum hook"/>
    <property type="evidence" value="ECO:0007669"/>
    <property type="project" value="TreeGrafter"/>
</dbReference>
<dbReference type="InterPro" id="IPR010930">
    <property type="entry name" value="Flg_bb/hook_C_dom"/>
</dbReference>
<dbReference type="Gene3D" id="2.60.98.20">
    <property type="entry name" value="Flagellar hook protein FlgE"/>
    <property type="match status" value="1"/>
</dbReference>
<feature type="domain" description="Flagellar basal-body/hook protein C-terminal" evidence="7">
    <location>
        <begin position="575"/>
        <end position="617"/>
    </location>
</feature>
<comment type="subcellular location">
    <subcellularLocation>
        <location evidence="1 5">Bacterial flagellum basal body</location>
    </subcellularLocation>
</comment>
<dbReference type="InterPro" id="IPR053967">
    <property type="entry name" value="LlgE_F_G-like_D1"/>
</dbReference>
<protein>
    <recommendedName>
        <fullName evidence="3 5">Flagellar hook protein FlgE</fullName>
    </recommendedName>
</protein>
<reference evidence="10" key="1">
    <citation type="submission" date="2018-07" db="EMBL/GenBank/DDBJ databases">
        <authorList>
            <consortium name="Genoscope - CEA"/>
            <person name="William W."/>
        </authorList>
    </citation>
    <scope>NUCLEOTIDE SEQUENCE</scope>
    <source>
        <strain evidence="10">IK1</strain>
    </source>
</reference>
<dbReference type="Pfam" id="PF00460">
    <property type="entry name" value="Flg_bb_rod"/>
    <property type="match status" value="1"/>
</dbReference>
<evidence type="ECO:0000256" key="5">
    <source>
        <dbReference type="RuleBase" id="RU362116"/>
    </source>
</evidence>
<evidence type="ECO:0000259" key="8">
    <source>
        <dbReference type="Pfam" id="PF07559"/>
    </source>
</evidence>
<dbReference type="AlphaFoldDB" id="A0A653A361"/>
<dbReference type="PROSITE" id="PS00588">
    <property type="entry name" value="FLAGELLA_BB_ROD"/>
    <property type="match status" value="1"/>
</dbReference>
<keyword evidence="10" id="KW-0282">Flagellum</keyword>
<dbReference type="InterPro" id="IPR037058">
    <property type="entry name" value="Falgellar_hook_FlgE_sf"/>
</dbReference>
<comment type="function">
    <text evidence="5">A flexible structure which links the flagellar filament to the drive apparatus in the basal body.</text>
</comment>
<evidence type="ECO:0000259" key="6">
    <source>
        <dbReference type="Pfam" id="PF00460"/>
    </source>
</evidence>
<dbReference type="GO" id="GO:0009425">
    <property type="term" value="C:bacterial-type flagellum basal body"/>
    <property type="evidence" value="ECO:0007669"/>
    <property type="project" value="UniProtKB-SubCell"/>
</dbReference>
<dbReference type="Pfam" id="PF06429">
    <property type="entry name" value="Flg_bbr_C"/>
    <property type="match status" value="1"/>
</dbReference>
<keyword evidence="10" id="KW-0969">Cilium</keyword>
<dbReference type="InterPro" id="IPR011491">
    <property type="entry name" value="FlgE_D2"/>
</dbReference>
<dbReference type="PANTHER" id="PTHR30435:SF1">
    <property type="entry name" value="FLAGELLAR HOOK PROTEIN FLGE"/>
    <property type="match status" value="1"/>
</dbReference>
<keyword evidence="4 5" id="KW-0975">Bacterial flagellum</keyword>
<evidence type="ECO:0000259" key="7">
    <source>
        <dbReference type="Pfam" id="PF06429"/>
    </source>
</evidence>
<feature type="domain" description="Flagellar hook protein FlgE/F/G-like D1" evidence="9">
    <location>
        <begin position="85"/>
        <end position="155"/>
    </location>
</feature>
<accession>A0A653A361</accession>
<dbReference type="PANTHER" id="PTHR30435">
    <property type="entry name" value="FLAGELLAR PROTEIN"/>
    <property type="match status" value="1"/>
</dbReference>
<dbReference type="EMBL" id="UPXX01000013">
    <property type="protein sequence ID" value="VBB42476.1"/>
    <property type="molecule type" value="Genomic_DNA"/>
</dbReference>
<organism evidence="10">
    <name type="scientific">Uncultured Desulfatiglans sp</name>
    <dbReference type="NCBI Taxonomy" id="1748965"/>
    <lineage>
        <taxon>Bacteria</taxon>
        <taxon>Pseudomonadati</taxon>
        <taxon>Thermodesulfobacteriota</taxon>
        <taxon>Desulfobacteria</taxon>
        <taxon>Desulfatiglandales</taxon>
        <taxon>Desulfatiglandaceae</taxon>
        <taxon>Desulfatiglans</taxon>
        <taxon>environmental samples</taxon>
    </lineage>
</organism>
<feature type="domain" description="Flagellar basal body rod protein N-terminal" evidence="6">
    <location>
        <begin position="7"/>
        <end position="32"/>
    </location>
</feature>
<dbReference type="InterPro" id="IPR020013">
    <property type="entry name" value="Flagellar_FlgE/F/G"/>
</dbReference>